<keyword evidence="2" id="KW-1133">Transmembrane helix</keyword>
<dbReference type="Pfam" id="PF07987">
    <property type="entry name" value="DUF1775"/>
    <property type="match status" value="1"/>
</dbReference>
<accession>A0A225CIV4</accession>
<dbReference type="RefSeq" id="WP_094126767.1">
    <property type="nucleotide sequence ID" value="NZ_CP040788.1"/>
</dbReference>
<dbReference type="PROSITE" id="PS51318">
    <property type="entry name" value="TAT"/>
    <property type="match status" value="1"/>
</dbReference>
<comment type="caution">
    <text evidence="4">The sequence shown here is derived from an EMBL/GenBank/DDBJ whole genome shotgun (WGS) entry which is preliminary data.</text>
</comment>
<reference evidence="4" key="1">
    <citation type="submission" date="2017-08" db="EMBL/GenBank/DDBJ databases">
        <title>Genomes of multiple Clavibacter strains from different subspecies.</title>
        <authorList>
            <person name="Yuan X.-K."/>
            <person name="Li X.-S."/>
            <person name="Nie J."/>
            <person name="De Boer S.H."/>
        </authorList>
    </citation>
    <scope>NUCLEOTIDE SEQUENCE [LARGE SCALE GENOMIC DNA]</scope>
    <source>
        <strain evidence="4">ATCC 33566</strain>
    </source>
</reference>
<feature type="transmembrane region" description="Helical" evidence="2">
    <location>
        <begin position="227"/>
        <end position="247"/>
    </location>
</feature>
<dbReference type="Proteomes" id="UP000215316">
    <property type="component" value="Unassembled WGS sequence"/>
</dbReference>
<evidence type="ECO:0000259" key="3">
    <source>
        <dbReference type="Pfam" id="PF07987"/>
    </source>
</evidence>
<dbReference type="InterPro" id="IPR038507">
    <property type="entry name" value="YcnI-like_sf"/>
</dbReference>
<evidence type="ECO:0000313" key="5">
    <source>
        <dbReference type="Proteomes" id="UP000215316"/>
    </source>
</evidence>
<keyword evidence="2" id="KW-0472">Membrane</keyword>
<evidence type="ECO:0000313" key="4">
    <source>
        <dbReference type="EMBL" id="OQJ62323.1"/>
    </source>
</evidence>
<dbReference type="CDD" id="cd08545">
    <property type="entry name" value="YcnI_like"/>
    <property type="match status" value="1"/>
</dbReference>
<proteinExistence type="predicted"/>
<dbReference type="OrthoDB" id="9810871at2"/>
<dbReference type="AlphaFoldDB" id="A0A225CIV4"/>
<dbReference type="EMBL" id="MZMQ01000001">
    <property type="protein sequence ID" value="OQJ62323.1"/>
    <property type="molecule type" value="Genomic_DNA"/>
</dbReference>
<feature type="domain" description="YncI copper-binding" evidence="3">
    <location>
        <begin position="62"/>
        <end position="192"/>
    </location>
</feature>
<dbReference type="InterPro" id="IPR006311">
    <property type="entry name" value="TAT_signal"/>
</dbReference>
<feature type="compositionally biased region" description="Low complexity" evidence="1">
    <location>
        <begin position="23"/>
        <end position="35"/>
    </location>
</feature>
<feature type="region of interest" description="Disordered" evidence="1">
    <location>
        <begin position="1"/>
        <end position="35"/>
    </location>
</feature>
<protein>
    <submittedName>
        <fullName evidence="4">Sortase</fullName>
    </submittedName>
</protein>
<gene>
    <name evidence="4" type="ORF">B5P24_04520</name>
</gene>
<keyword evidence="5" id="KW-1185">Reference proteome</keyword>
<evidence type="ECO:0000256" key="1">
    <source>
        <dbReference type="SAM" id="MobiDB-lite"/>
    </source>
</evidence>
<keyword evidence="2" id="KW-0812">Transmembrane</keyword>
<sequence>MPRTTRLPASARPPGRRRHVDAAPRTTGAAPRRTASRRALVATGAALGVGLALSAPLAASAHVELDASSTAPAALSVLTFAVGHGCEGSATTALAIRFPADVQAVKPTLTPGWSVAEQEAADGTTVTYTADQPLPDALRATVQVEALLPVDGRAGDVVAFPTLQTCVEGSTDWAELPAAGAEPDHPAPAVTLTSAAGTAADASGAGASADAAAATPAAAPVDPVARFLGLGALVVGVVAVMLLTIGMRRPQQGARR</sequence>
<dbReference type="Gene3D" id="2.60.40.2230">
    <property type="entry name" value="Uncharacterised protein YcnI-like PF07987, DUF1775"/>
    <property type="match status" value="1"/>
</dbReference>
<name>A0A225CIV4_9MICO</name>
<organism evidence="4 5">
    <name type="scientific">Clavibacter tessellarius</name>
    <dbReference type="NCBI Taxonomy" id="31965"/>
    <lineage>
        <taxon>Bacteria</taxon>
        <taxon>Bacillati</taxon>
        <taxon>Actinomycetota</taxon>
        <taxon>Actinomycetes</taxon>
        <taxon>Micrococcales</taxon>
        <taxon>Microbacteriaceae</taxon>
        <taxon>Clavibacter</taxon>
    </lineage>
</organism>
<evidence type="ECO:0000256" key="2">
    <source>
        <dbReference type="SAM" id="Phobius"/>
    </source>
</evidence>
<dbReference type="InterPro" id="IPR012533">
    <property type="entry name" value="YcnI-copper_dom"/>
</dbReference>